<organism evidence="2 3">
    <name type="scientific">Ignelater luminosus</name>
    <name type="common">Cucubano</name>
    <name type="synonym">Pyrophorus luminosus</name>
    <dbReference type="NCBI Taxonomy" id="2038154"/>
    <lineage>
        <taxon>Eukaryota</taxon>
        <taxon>Metazoa</taxon>
        <taxon>Ecdysozoa</taxon>
        <taxon>Arthropoda</taxon>
        <taxon>Hexapoda</taxon>
        <taxon>Insecta</taxon>
        <taxon>Pterygota</taxon>
        <taxon>Neoptera</taxon>
        <taxon>Endopterygota</taxon>
        <taxon>Coleoptera</taxon>
        <taxon>Polyphaga</taxon>
        <taxon>Elateriformia</taxon>
        <taxon>Elateroidea</taxon>
        <taxon>Elateridae</taxon>
        <taxon>Agrypninae</taxon>
        <taxon>Pyrophorini</taxon>
        <taxon>Ignelater</taxon>
    </lineage>
</organism>
<protein>
    <submittedName>
        <fullName evidence="2">Uncharacterized protein</fullName>
    </submittedName>
</protein>
<dbReference type="Proteomes" id="UP000801492">
    <property type="component" value="Unassembled WGS sequence"/>
</dbReference>
<feature type="compositionally biased region" description="Acidic residues" evidence="1">
    <location>
        <begin position="1"/>
        <end position="15"/>
    </location>
</feature>
<evidence type="ECO:0000256" key="1">
    <source>
        <dbReference type="SAM" id="MobiDB-lite"/>
    </source>
</evidence>
<comment type="caution">
    <text evidence="2">The sequence shown here is derived from an EMBL/GenBank/DDBJ whole genome shotgun (WGS) entry which is preliminary data.</text>
</comment>
<sequence>MMSDPIDCDEVEDTVEERPEPVKNGMSKRKAAKEFSRYNIERRPNLKSLEKENSKASVEIHSRPLHWGDGISDLGWPQEPLKQDYIACGSNRTHFTLLLDSSIKQFTKPQTLRNGFRVCRLYLCNPHAIDYSRCLGKRGVVDLQSEEHEQPEQNEPQIWIYSKNIQKATKFLNSFIPFFPGNDLQNAQAEDIIEIPFSDDNAGFPKNDFLSYLNNDHSVASSLFFNEQGNENLQQNDVQDVALAEENTEYNNDWPIGEKNINGEQNNMLRNPLFRNDEEPVSEMKVEESTEGKRQGKKQWMTQEILDLMEERPLVKHKDPENYSEIQLKIRKKIRQAKEQYNKEIEDLNSRHDTFNVHKKTKEAIGRYKKRKNSTCRKKYIEKVFTVTERPQTEGLEITQSEVEYAIKTAEGGKAFGADEIPIKLLKIPLINCQVITTPNRNSSDRRIDCSSARKKSTGSLALVKTWRLVENDGAPTGSSAPIICGESANKIKSAPMEEVAIVVCEEHPAETSDLRVAFNSLRLSATEPWQGMPRTNITCNTIRQQVTDRYPWSGKRQN</sequence>
<dbReference type="EMBL" id="VTPC01091030">
    <property type="protein sequence ID" value="KAF2880074.1"/>
    <property type="molecule type" value="Genomic_DNA"/>
</dbReference>
<name>A0A8K0C4P3_IGNLU</name>
<keyword evidence="3" id="KW-1185">Reference proteome</keyword>
<evidence type="ECO:0000313" key="2">
    <source>
        <dbReference type="EMBL" id="KAF2880074.1"/>
    </source>
</evidence>
<proteinExistence type="predicted"/>
<gene>
    <name evidence="2" type="ORF">ILUMI_26086</name>
</gene>
<accession>A0A8K0C4P3</accession>
<reference evidence="2" key="1">
    <citation type="submission" date="2019-08" db="EMBL/GenBank/DDBJ databases">
        <title>The genome of the North American firefly Photinus pyralis.</title>
        <authorList>
            <consortium name="Photinus pyralis genome working group"/>
            <person name="Fallon T.R."/>
            <person name="Sander Lower S.E."/>
            <person name="Weng J.-K."/>
        </authorList>
    </citation>
    <scope>NUCLEOTIDE SEQUENCE</scope>
    <source>
        <strain evidence="2">TRF0915ILg1</strain>
        <tissue evidence="2">Whole body</tissue>
    </source>
</reference>
<feature type="region of interest" description="Disordered" evidence="1">
    <location>
        <begin position="1"/>
        <end position="31"/>
    </location>
</feature>
<dbReference type="AlphaFoldDB" id="A0A8K0C4P3"/>
<evidence type="ECO:0000313" key="3">
    <source>
        <dbReference type="Proteomes" id="UP000801492"/>
    </source>
</evidence>